<comment type="pathway">
    <text evidence="1">Cofactor biosynthesis; riboflavin biosynthesis.</text>
</comment>
<keyword evidence="2" id="KW-0521">NADP</keyword>
<evidence type="ECO:0000256" key="1">
    <source>
        <dbReference type="ARBA" id="ARBA00005104"/>
    </source>
</evidence>
<protein>
    <recommendedName>
        <fullName evidence="4">Bacterial bifunctional deaminase-reductase C-terminal domain-containing protein</fullName>
    </recommendedName>
</protein>
<reference evidence="5 6" key="1">
    <citation type="submission" date="2021-01" db="EMBL/GenBank/DDBJ databases">
        <title>Whole genome shotgun sequence of Asanoa iriomotensis NBRC 100142.</title>
        <authorList>
            <person name="Komaki H."/>
            <person name="Tamura T."/>
        </authorList>
    </citation>
    <scope>NUCLEOTIDE SEQUENCE [LARGE SCALE GENOMIC DNA]</scope>
    <source>
        <strain evidence="5 6">NBRC 100142</strain>
    </source>
</reference>
<proteinExistence type="predicted"/>
<sequence length="263" mass="28076">MALAERRAKVSVGGFSVAGMTEELPRVVVSVTATADGRVTLGRTDLLLDESVATRWRGAWPADVDDLVARRAAAIEATHRPTVVLEGSGTFVGPDEGPLDLPDAADDDGLRADFLPWSSPRWFAVVDRRGRVPWTHKGEGDTRLLVIVGPHTPARYLAHLRREEIPYLSATDLTAAIRKMRTALGATCVLSEAGGGLNGALLRAGLVDELHVITVPALIGGLDTPSIMDGPPTAAGSTPTRLRTRNVEVGDEGTIWAHYEVVR</sequence>
<evidence type="ECO:0000313" key="6">
    <source>
        <dbReference type="Proteomes" id="UP000624325"/>
    </source>
</evidence>
<dbReference type="PANTHER" id="PTHR38011:SF7">
    <property type="entry name" value="2,5-DIAMINO-6-RIBOSYLAMINO-4(3H)-PYRIMIDINONE 5'-PHOSPHATE REDUCTASE"/>
    <property type="match status" value="1"/>
</dbReference>
<dbReference type="InterPro" id="IPR002734">
    <property type="entry name" value="RibDG_C"/>
</dbReference>
<dbReference type="EMBL" id="BONC01000001">
    <property type="protein sequence ID" value="GIF53971.1"/>
    <property type="molecule type" value="Genomic_DNA"/>
</dbReference>
<gene>
    <name evidence="5" type="ORF">Air01nite_00660</name>
</gene>
<dbReference type="Gene3D" id="3.40.430.10">
    <property type="entry name" value="Dihydrofolate Reductase, subunit A"/>
    <property type="match status" value="1"/>
</dbReference>
<dbReference type="PANTHER" id="PTHR38011">
    <property type="entry name" value="DIHYDROFOLATE REDUCTASE FAMILY PROTEIN (AFU_ORTHOLOGUE AFUA_8G06820)"/>
    <property type="match status" value="1"/>
</dbReference>
<dbReference type="InterPro" id="IPR050765">
    <property type="entry name" value="Riboflavin_Biosynth_HTPR"/>
</dbReference>
<organism evidence="5 6">
    <name type="scientific">Asanoa iriomotensis</name>
    <dbReference type="NCBI Taxonomy" id="234613"/>
    <lineage>
        <taxon>Bacteria</taxon>
        <taxon>Bacillati</taxon>
        <taxon>Actinomycetota</taxon>
        <taxon>Actinomycetes</taxon>
        <taxon>Micromonosporales</taxon>
        <taxon>Micromonosporaceae</taxon>
        <taxon>Asanoa</taxon>
    </lineage>
</organism>
<dbReference type="InterPro" id="IPR024072">
    <property type="entry name" value="DHFR-like_dom_sf"/>
</dbReference>
<keyword evidence="6" id="KW-1185">Reference proteome</keyword>
<evidence type="ECO:0000256" key="2">
    <source>
        <dbReference type="ARBA" id="ARBA00022857"/>
    </source>
</evidence>
<keyword evidence="3" id="KW-0560">Oxidoreductase</keyword>
<name>A0ABQ4BTX5_9ACTN</name>
<feature type="domain" description="Bacterial bifunctional deaminase-reductase C-terminal" evidence="4">
    <location>
        <begin position="25"/>
        <end position="254"/>
    </location>
</feature>
<dbReference type="Proteomes" id="UP000624325">
    <property type="component" value="Unassembled WGS sequence"/>
</dbReference>
<dbReference type="Pfam" id="PF01872">
    <property type="entry name" value="RibD_C"/>
    <property type="match status" value="1"/>
</dbReference>
<evidence type="ECO:0000256" key="3">
    <source>
        <dbReference type="ARBA" id="ARBA00023002"/>
    </source>
</evidence>
<accession>A0ABQ4BTX5</accession>
<dbReference type="SUPFAM" id="SSF53597">
    <property type="entry name" value="Dihydrofolate reductase-like"/>
    <property type="match status" value="1"/>
</dbReference>
<evidence type="ECO:0000313" key="5">
    <source>
        <dbReference type="EMBL" id="GIF53971.1"/>
    </source>
</evidence>
<comment type="caution">
    <text evidence="5">The sequence shown here is derived from an EMBL/GenBank/DDBJ whole genome shotgun (WGS) entry which is preliminary data.</text>
</comment>
<evidence type="ECO:0000259" key="4">
    <source>
        <dbReference type="Pfam" id="PF01872"/>
    </source>
</evidence>